<evidence type="ECO:0000256" key="1">
    <source>
        <dbReference type="ARBA" id="ARBA00007943"/>
    </source>
</evidence>
<dbReference type="AlphaFoldDB" id="A0A6J3HGV2"/>
<evidence type="ECO:0000256" key="2">
    <source>
        <dbReference type="SAM" id="MobiDB-lite"/>
    </source>
</evidence>
<dbReference type="InterPro" id="IPR039213">
    <property type="entry name" value="FAM90"/>
</dbReference>
<name>A0A6J3HGV2_SAPAP</name>
<feature type="region of interest" description="Disordered" evidence="2">
    <location>
        <begin position="145"/>
        <end position="204"/>
    </location>
</feature>
<dbReference type="PANTHER" id="PTHR16035">
    <property type="entry name" value="PROTEIN FAM90A1"/>
    <property type="match status" value="1"/>
</dbReference>
<feature type="region of interest" description="Disordered" evidence="2">
    <location>
        <begin position="1"/>
        <end position="42"/>
    </location>
</feature>
<protein>
    <recommendedName>
        <fullName evidence="3">Zinc knuckle domain-containing protein</fullName>
    </recommendedName>
</protein>
<evidence type="ECO:0000259" key="3">
    <source>
        <dbReference type="Pfam" id="PF15288"/>
    </source>
</evidence>
<proteinExistence type="inferred from homology"/>
<dbReference type="RefSeq" id="XP_032129321.1">
    <property type="nucleotide sequence ID" value="XM_032273430.1"/>
</dbReference>
<feature type="region of interest" description="Disordered" evidence="2">
    <location>
        <begin position="222"/>
        <end position="289"/>
    </location>
</feature>
<evidence type="ECO:0000313" key="5">
    <source>
        <dbReference type="RefSeq" id="XP_032129321.1"/>
    </source>
</evidence>
<dbReference type="InterPro" id="IPR041670">
    <property type="entry name" value="Znf-CCHC_6"/>
</dbReference>
<comment type="similarity">
    <text evidence="1">Belongs to the FAM90 family.</text>
</comment>
<keyword evidence="4" id="KW-1185">Reference proteome</keyword>
<evidence type="ECO:0000313" key="4">
    <source>
        <dbReference type="Proteomes" id="UP000504640"/>
    </source>
</evidence>
<feature type="region of interest" description="Disordered" evidence="2">
    <location>
        <begin position="314"/>
        <end position="348"/>
    </location>
</feature>
<feature type="domain" description="Zinc knuckle" evidence="3">
    <location>
        <begin position="40"/>
        <end position="81"/>
    </location>
</feature>
<organism evidence="4 5">
    <name type="scientific">Sapajus apella</name>
    <name type="common">Brown-capped capuchin</name>
    <name type="synonym">Cebus apella</name>
    <dbReference type="NCBI Taxonomy" id="9515"/>
    <lineage>
        <taxon>Eukaryota</taxon>
        <taxon>Metazoa</taxon>
        <taxon>Chordata</taxon>
        <taxon>Craniata</taxon>
        <taxon>Vertebrata</taxon>
        <taxon>Euteleostomi</taxon>
        <taxon>Mammalia</taxon>
        <taxon>Eutheria</taxon>
        <taxon>Euarchontoglires</taxon>
        <taxon>Primates</taxon>
        <taxon>Haplorrhini</taxon>
        <taxon>Platyrrhini</taxon>
        <taxon>Cebidae</taxon>
        <taxon>Cebinae</taxon>
        <taxon>Sapajus</taxon>
    </lineage>
</organism>
<gene>
    <name evidence="5" type="primary">LOC116547479</name>
</gene>
<dbReference type="Proteomes" id="UP000504640">
    <property type="component" value="Unplaced"/>
</dbReference>
<feature type="region of interest" description="Disordered" evidence="2">
    <location>
        <begin position="64"/>
        <end position="112"/>
    </location>
</feature>
<dbReference type="Pfam" id="PF15288">
    <property type="entry name" value="zf-CCHC_6"/>
    <property type="match status" value="1"/>
</dbReference>
<reference evidence="5" key="1">
    <citation type="submission" date="2025-08" db="UniProtKB">
        <authorList>
            <consortium name="RefSeq"/>
        </authorList>
    </citation>
    <scope>IDENTIFICATION</scope>
    <source>
        <tissue evidence="5">Blood</tissue>
    </source>
</reference>
<dbReference type="PANTHER" id="PTHR16035:SF14">
    <property type="entry name" value="FAMILY WITH SEQUENCE SIMILARITY 90 MEMBER A11, PSEUDOGENE-RELATED"/>
    <property type="match status" value="1"/>
</dbReference>
<dbReference type="GeneID" id="116547479"/>
<sequence length="458" mass="49533">MAHCDPKRGANRLMRAQTLKKQQRAPAGPRAPPPEEENPRVKCKDCGAFGHTARSTRCPIKRWNGAVVPQTSGKKEGKENLKPWKPRVEGNPGPWSKKGENEGRPRPQGQQRKALLQIISGKPQAKQLPNQKEWRESSDFLRVASRPMPVHTTKRRPVVDAALTDGPAPKIADRGSTWASLSPLRKASVSSTSSRGRMEPQTGAVAHIPQAAFCRGPRPLLLVKPTDSRPEGGCREVPQAASSTHGLNRVIDRQAQAKRPAVTSQPCPPATTHGLGLGSSLSFRPGAKRPAQAPIKACLSVPKKARLGPVQIPEDSIQGGELGTLETLQPPPALTELGPSRSPQMSRRTPAQVPSIDLQPTQSRPCLPTAQACTMSHHPAAGQDGDQPLRMLFRRLQDGGWSSRFLTAPSSHSLEEPGAFRAQTPGVLEKSEGPRVCVPRSVLYEDLQVSSSSEEELD</sequence>
<feature type="compositionally biased region" description="Basic and acidic residues" evidence="2">
    <location>
        <begin position="73"/>
        <end position="88"/>
    </location>
</feature>
<accession>A0A6J3HGV2</accession>